<evidence type="ECO:0000313" key="1">
    <source>
        <dbReference type="EMBL" id="KAF9647068.1"/>
    </source>
</evidence>
<dbReference type="Proteomes" id="UP000886501">
    <property type="component" value="Unassembled WGS sequence"/>
</dbReference>
<reference evidence="1" key="2">
    <citation type="journal article" date="2020" name="Nat. Commun.">
        <title>Large-scale genome sequencing of mycorrhizal fungi provides insights into the early evolution of symbiotic traits.</title>
        <authorList>
            <person name="Miyauchi S."/>
            <person name="Kiss E."/>
            <person name="Kuo A."/>
            <person name="Drula E."/>
            <person name="Kohler A."/>
            <person name="Sanchez-Garcia M."/>
            <person name="Morin E."/>
            <person name="Andreopoulos B."/>
            <person name="Barry K.W."/>
            <person name="Bonito G."/>
            <person name="Buee M."/>
            <person name="Carver A."/>
            <person name="Chen C."/>
            <person name="Cichocki N."/>
            <person name="Clum A."/>
            <person name="Culley D."/>
            <person name="Crous P.W."/>
            <person name="Fauchery L."/>
            <person name="Girlanda M."/>
            <person name="Hayes R.D."/>
            <person name="Keri Z."/>
            <person name="LaButti K."/>
            <person name="Lipzen A."/>
            <person name="Lombard V."/>
            <person name="Magnuson J."/>
            <person name="Maillard F."/>
            <person name="Murat C."/>
            <person name="Nolan M."/>
            <person name="Ohm R.A."/>
            <person name="Pangilinan J."/>
            <person name="Pereira M.F."/>
            <person name="Perotto S."/>
            <person name="Peter M."/>
            <person name="Pfister S."/>
            <person name="Riley R."/>
            <person name="Sitrit Y."/>
            <person name="Stielow J.B."/>
            <person name="Szollosi G."/>
            <person name="Zifcakova L."/>
            <person name="Stursova M."/>
            <person name="Spatafora J.W."/>
            <person name="Tedersoo L."/>
            <person name="Vaario L.M."/>
            <person name="Yamada A."/>
            <person name="Yan M."/>
            <person name="Wang P."/>
            <person name="Xu J."/>
            <person name="Bruns T."/>
            <person name="Baldrian P."/>
            <person name="Vilgalys R."/>
            <person name="Dunand C."/>
            <person name="Henrissat B."/>
            <person name="Grigoriev I.V."/>
            <person name="Hibbett D."/>
            <person name="Nagy L.G."/>
            <person name="Martin F.M."/>
        </authorList>
    </citation>
    <scope>NUCLEOTIDE SEQUENCE</scope>
    <source>
        <strain evidence="1">P2</strain>
    </source>
</reference>
<reference evidence="1" key="1">
    <citation type="submission" date="2019-10" db="EMBL/GenBank/DDBJ databases">
        <authorList>
            <consortium name="DOE Joint Genome Institute"/>
            <person name="Kuo A."/>
            <person name="Miyauchi S."/>
            <person name="Kiss E."/>
            <person name="Drula E."/>
            <person name="Kohler A."/>
            <person name="Sanchez-Garcia M."/>
            <person name="Andreopoulos B."/>
            <person name="Barry K.W."/>
            <person name="Bonito G."/>
            <person name="Buee M."/>
            <person name="Carver A."/>
            <person name="Chen C."/>
            <person name="Cichocki N."/>
            <person name="Clum A."/>
            <person name="Culley D."/>
            <person name="Crous P.W."/>
            <person name="Fauchery L."/>
            <person name="Girlanda M."/>
            <person name="Hayes R."/>
            <person name="Keri Z."/>
            <person name="Labutti K."/>
            <person name="Lipzen A."/>
            <person name="Lombard V."/>
            <person name="Magnuson J."/>
            <person name="Maillard F."/>
            <person name="Morin E."/>
            <person name="Murat C."/>
            <person name="Nolan M."/>
            <person name="Ohm R."/>
            <person name="Pangilinan J."/>
            <person name="Pereira M."/>
            <person name="Perotto S."/>
            <person name="Peter M."/>
            <person name="Riley R."/>
            <person name="Sitrit Y."/>
            <person name="Stielow B."/>
            <person name="Szollosi G."/>
            <person name="Zifcakova L."/>
            <person name="Stursova M."/>
            <person name="Spatafora J.W."/>
            <person name="Tedersoo L."/>
            <person name="Vaario L.-M."/>
            <person name="Yamada A."/>
            <person name="Yan M."/>
            <person name="Wang P."/>
            <person name="Xu J."/>
            <person name="Bruns T."/>
            <person name="Baldrian P."/>
            <person name="Vilgalys R."/>
            <person name="Henrissat B."/>
            <person name="Grigoriev I.V."/>
            <person name="Hibbett D."/>
            <person name="Nagy L.G."/>
            <person name="Martin F.M."/>
        </authorList>
    </citation>
    <scope>NUCLEOTIDE SEQUENCE</scope>
    <source>
        <strain evidence="1">P2</strain>
    </source>
</reference>
<accession>A0ACB6ZBU8</accession>
<evidence type="ECO:0000313" key="2">
    <source>
        <dbReference type="Proteomes" id="UP000886501"/>
    </source>
</evidence>
<protein>
    <submittedName>
        <fullName evidence="1">Uncharacterized protein</fullName>
    </submittedName>
</protein>
<gene>
    <name evidence="1" type="ORF">BDM02DRAFT_3117692</name>
</gene>
<name>A0ACB6ZBU8_THEGA</name>
<sequence>MGSVALLLSQVLCILSNALSSWLRFYGDMQSPSGVSYRGEGSGVCYAPALPRFSVLFRIRRPSLRILVLLRKVASDLL</sequence>
<keyword evidence="2" id="KW-1185">Reference proteome</keyword>
<comment type="caution">
    <text evidence="1">The sequence shown here is derived from an EMBL/GenBank/DDBJ whole genome shotgun (WGS) entry which is preliminary data.</text>
</comment>
<dbReference type="EMBL" id="MU118042">
    <property type="protein sequence ID" value="KAF9647068.1"/>
    <property type="molecule type" value="Genomic_DNA"/>
</dbReference>
<organism evidence="1 2">
    <name type="scientific">Thelephora ganbajun</name>
    <name type="common">Ganba fungus</name>
    <dbReference type="NCBI Taxonomy" id="370292"/>
    <lineage>
        <taxon>Eukaryota</taxon>
        <taxon>Fungi</taxon>
        <taxon>Dikarya</taxon>
        <taxon>Basidiomycota</taxon>
        <taxon>Agaricomycotina</taxon>
        <taxon>Agaricomycetes</taxon>
        <taxon>Thelephorales</taxon>
        <taxon>Thelephoraceae</taxon>
        <taxon>Thelephora</taxon>
    </lineage>
</organism>
<proteinExistence type="predicted"/>